<dbReference type="PANTHER" id="PTHR23024">
    <property type="entry name" value="ARYLACETAMIDE DEACETYLASE"/>
    <property type="match status" value="1"/>
</dbReference>
<dbReference type="SUPFAM" id="SSF53474">
    <property type="entry name" value="alpha/beta-Hydrolases"/>
    <property type="match status" value="1"/>
</dbReference>
<evidence type="ECO:0000313" key="2">
    <source>
        <dbReference type="Proteomes" id="UP000265520"/>
    </source>
</evidence>
<organism evidence="1 2">
    <name type="scientific">Trifolium medium</name>
    <dbReference type="NCBI Taxonomy" id="97028"/>
    <lineage>
        <taxon>Eukaryota</taxon>
        <taxon>Viridiplantae</taxon>
        <taxon>Streptophyta</taxon>
        <taxon>Embryophyta</taxon>
        <taxon>Tracheophyta</taxon>
        <taxon>Spermatophyta</taxon>
        <taxon>Magnoliopsida</taxon>
        <taxon>eudicotyledons</taxon>
        <taxon>Gunneridae</taxon>
        <taxon>Pentapetalae</taxon>
        <taxon>rosids</taxon>
        <taxon>fabids</taxon>
        <taxon>Fabales</taxon>
        <taxon>Fabaceae</taxon>
        <taxon>Papilionoideae</taxon>
        <taxon>50 kb inversion clade</taxon>
        <taxon>NPAAA clade</taxon>
        <taxon>Hologalegina</taxon>
        <taxon>IRL clade</taxon>
        <taxon>Trifolieae</taxon>
        <taxon>Trifolium</taxon>
    </lineage>
</organism>
<accession>A0A392N5G7</accession>
<dbReference type="Gene3D" id="3.40.50.1820">
    <property type="entry name" value="alpha/beta hydrolase"/>
    <property type="match status" value="1"/>
</dbReference>
<dbReference type="AlphaFoldDB" id="A0A392N5G7"/>
<dbReference type="InterPro" id="IPR029058">
    <property type="entry name" value="AB_hydrolase_fold"/>
</dbReference>
<proteinExistence type="predicted"/>
<comment type="caution">
    <text evidence="1">The sequence shown here is derived from an EMBL/GenBank/DDBJ whole genome shotgun (WGS) entry which is preliminary data.</text>
</comment>
<dbReference type="GO" id="GO:0016787">
    <property type="term" value="F:hydrolase activity"/>
    <property type="evidence" value="ECO:0007669"/>
    <property type="project" value="TreeGrafter"/>
</dbReference>
<dbReference type="EMBL" id="LXQA010028890">
    <property type="protein sequence ID" value="MCH95066.1"/>
    <property type="molecule type" value="Genomic_DNA"/>
</dbReference>
<protein>
    <submittedName>
        <fullName evidence="1">2-hydroxyisoflavanone dehydratase-like</fullName>
    </submittedName>
</protein>
<evidence type="ECO:0000313" key="1">
    <source>
        <dbReference type="EMBL" id="MCH95066.1"/>
    </source>
</evidence>
<reference evidence="1 2" key="1">
    <citation type="journal article" date="2018" name="Front. Plant Sci.">
        <title>Red Clover (Trifolium pratense) and Zigzag Clover (T. medium) - A Picture of Genomic Similarities and Differences.</title>
        <authorList>
            <person name="Dluhosova J."/>
            <person name="Istvanek J."/>
            <person name="Nedelnik J."/>
            <person name="Repkova J."/>
        </authorList>
    </citation>
    <scope>NUCLEOTIDE SEQUENCE [LARGE SCALE GENOMIC DNA]</scope>
    <source>
        <strain evidence="2">cv. 10/8</strain>
        <tissue evidence="1">Leaf</tissue>
    </source>
</reference>
<name>A0A392N5G7_9FABA</name>
<keyword evidence="2" id="KW-1185">Reference proteome</keyword>
<dbReference type="InterPro" id="IPR050466">
    <property type="entry name" value="Carboxylest/Gibb_receptor"/>
</dbReference>
<sequence length="170" mass="19694">MTSTSKMEIVSEVPNFIRVYNDGTIERVEKLPYGVKIFGAYMNHPFFWGSKPIGFEKVEKFQKTSEFSNLLWEFVYPCAPFGIDNPNVNPLGPMAPNLSTLGCSKMLVTIASNDRFRDRTVLYYEAVKESEWKGEVELFEEDEEHVYYMFHPESDKGKKLIKVVADFLHQ</sequence>
<dbReference type="PANTHER" id="PTHR23024:SF384">
    <property type="entry name" value="2-HYDROXYISOFLAVANONE DEHYDRATASE"/>
    <property type="match status" value="1"/>
</dbReference>
<dbReference type="Proteomes" id="UP000265520">
    <property type="component" value="Unassembled WGS sequence"/>
</dbReference>